<evidence type="ECO:0000256" key="5">
    <source>
        <dbReference type="SAM" id="Phobius"/>
    </source>
</evidence>
<dbReference type="InterPro" id="IPR001129">
    <property type="entry name" value="Membr-assoc_MAPEG"/>
</dbReference>
<dbReference type="KEGG" id="mpt:Mpe_A2359"/>
<accession>A2SIC5</accession>
<comment type="subcellular location">
    <subcellularLocation>
        <location evidence="1">Membrane</location>
    </subcellularLocation>
</comment>
<dbReference type="HOGENOM" id="CLU_113698_0_0_4"/>
<evidence type="ECO:0000313" key="7">
    <source>
        <dbReference type="Proteomes" id="UP000000366"/>
    </source>
</evidence>
<organism evidence="6 7">
    <name type="scientific">Methylibium petroleiphilum (strain ATCC BAA-1232 / LMG 22953 / PM1)</name>
    <dbReference type="NCBI Taxonomy" id="420662"/>
    <lineage>
        <taxon>Bacteria</taxon>
        <taxon>Pseudomonadati</taxon>
        <taxon>Pseudomonadota</taxon>
        <taxon>Betaproteobacteria</taxon>
        <taxon>Burkholderiales</taxon>
        <taxon>Sphaerotilaceae</taxon>
        <taxon>Methylibium</taxon>
    </lineage>
</organism>
<evidence type="ECO:0000256" key="4">
    <source>
        <dbReference type="ARBA" id="ARBA00023136"/>
    </source>
</evidence>
<dbReference type="InterPro" id="IPR023352">
    <property type="entry name" value="MAPEG-like_dom_sf"/>
</dbReference>
<feature type="transmembrane region" description="Helical" evidence="5">
    <location>
        <begin position="170"/>
        <end position="192"/>
    </location>
</feature>
<keyword evidence="2 5" id="KW-0812">Transmembrane</keyword>
<dbReference type="EMBL" id="CP000555">
    <property type="protein sequence ID" value="ABM95314.1"/>
    <property type="molecule type" value="Genomic_DNA"/>
</dbReference>
<proteinExistence type="predicted"/>
<feature type="transmembrane region" description="Helical" evidence="5">
    <location>
        <begin position="31"/>
        <end position="54"/>
    </location>
</feature>
<dbReference type="GO" id="GO:0005765">
    <property type="term" value="C:lysosomal membrane"/>
    <property type="evidence" value="ECO:0007669"/>
    <property type="project" value="TreeGrafter"/>
</dbReference>
<dbReference type="Pfam" id="PF01124">
    <property type="entry name" value="MAPEG"/>
    <property type="match status" value="1"/>
</dbReference>
<dbReference type="GO" id="GO:0045055">
    <property type="term" value="P:regulated exocytosis"/>
    <property type="evidence" value="ECO:0007669"/>
    <property type="project" value="TreeGrafter"/>
</dbReference>
<dbReference type="PANTHER" id="PTHR31004">
    <property type="entry name" value="TRANSMEMBRANE PROTEIN 79"/>
    <property type="match status" value="1"/>
</dbReference>
<evidence type="ECO:0000256" key="2">
    <source>
        <dbReference type="ARBA" id="ARBA00022692"/>
    </source>
</evidence>
<gene>
    <name evidence="6" type="ordered locus">Mpe_A2359</name>
</gene>
<dbReference type="Gene3D" id="1.20.120.550">
    <property type="entry name" value="Membrane associated eicosanoid/glutathione metabolism-like domain"/>
    <property type="match status" value="1"/>
</dbReference>
<keyword evidence="4 5" id="KW-0472">Membrane</keyword>
<name>A2SIC5_METPP</name>
<sequence length="197" mass="20439">MGTSPSDQSRVSALTGGAVDLARQRRALFKVAGLAVLTCGIGLAAGFLLLPRFIAFPEALSDRLVFWARLQVFLLVWVALGVGGVSRGRRQSAQDIRGSAFGPPSPRLAIRIAFLQNTLEQAVLASGAYLALVTLLTGPALSLLVSAVILFGIGRAAFFLGYAKGAPGRGFGFVLTVLPTLLGYGLAIALMARAGLG</sequence>
<dbReference type="eggNOG" id="ENOG5032QYR">
    <property type="taxonomic scope" value="Bacteria"/>
</dbReference>
<reference evidence="6 7" key="1">
    <citation type="journal article" date="2007" name="J. Bacteriol.">
        <title>Whole-genome analysis of the methyl tert-butyl ether-degrading beta-proteobacterium Methylibium petroleiphilum PM1.</title>
        <authorList>
            <person name="Kane S.R."/>
            <person name="Chakicherla A.Y."/>
            <person name="Chain P.S.G."/>
            <person name="Schmidt R."/>
            <person name="Shin M.W."/>
            <person name="Legler T.C."/>
            <person name="Scow K.M."/>
            <person name="Larimer F.W."/>
            <person name="Lucas S.M."/>
            <person name="Richardson P.M."/>
            <person name="Hristova K.R."/>
        </authorList>
    </citation>
    <scope>NUCLEOTIDE SEQUENCE [LARGE SCALE GENOMIC DNA]</scope>
    <source>
        <strain evidence="7">ATCC BAA-1232 / LMG 22953 / PM1</strain>
    </source>
</reference>
<dbReference type="PANTHER" id="PTHR31004:SF1">
    <property type="entry name" value="TRANSMEMBRANE PROTEIN 79"/>
    <property type="match status" value="1"/>
</dbReference>
<evidence type="ECO:0000256" key="3">
    <source>
        <dbReference type="ARBA" id="ARBA00022989"/>
    </source>
</evidence>
<dbReference type="RefSeq" id="WP_011829950.1">
    <property type="nucleotide sequence ID" value="NC_008825.1"/>
</dbReference>
<evidence type="ECO:0008006" key="8">
    <source>
        <dbReference type="Google" id="ProtNLM"/>
    </source>
</evidence>
<evidence type="ECO:0000313" key="6">
    <source>
        <dbReference type="EMBL" id="ABM95314.1"/>
    </source>
</evidence>
<dbReference type="Proteomes" id="UP000000366">
    <property type="component" value="Chromosome"/>
</dbReference>
<keyword evidence="3 5" id="KW-1133">Transmembrane helix</keyword>
<dbReference type="SUPFAM" id="SSF161084">
    <property type="entry name" value="MAPEG domain-like"/>
    <property type="match status" value="1"/>
</dbReference>
<keyword evidence="7" id="KW-1185">Reference proteome</keyword>
<dbReference type="STRING" id="420662.Mpe_A2359"/>
<evidence type="ECO:0000256" key="1">
    <source>
        <dbReference type="ARBA" id="ARBA00004370"/>
    </source>
</evidence>
<feature type="transmembrane region" description="Helical" evidence="5">
    <location>
        <begin position="66"/>
        <end position="87"/>
    </location>
</feature>
<protein>
    <recommendedName>
        <fullName evidence="8">MAPEG family protein</fullName>
    </recommendedName>
</protein>
<dbReference type="AlphaFoldDB" id="A2SIC5"/>